<comment type="function">
    <text evidence="3">Probably acts as a heme chaperone, transferring heme to an unknown acceptor. Binds one molecule of heme per monomer, possibly covalently. Binds 1 [4Fe-4S] cluster. The cluster is coordinated with 3 cysteines and an exchangeable S-adenosyl-L-methionine.</text>
</comment>
<dbReference type="InterPro" id="IPR007197">
    <property type="entry name" value="rSAM"/>
</dbReference>
<reference evidence="5 6" key="1">
    <citation type="submission" date="2018-05" db="EMBL/GenBank/DDBJ databases">
        <title>Genomic Encyclopedia of Type Strains, Phase IV (KMG-IV): sequencing the most valuable type-strain genomes for metagenomic binning, comparative biology and taxonomic classification.</title>
        <authorList>
            <person name="Goeker M."/>
        </authorList>
    </citation>
    <scope>NUCLEOTIDE SEQUENCE [LARGE SCALE GENOMIC DNA]</scope>
    <source>
        <strain evidence="5 6">DSM 22440</strain>
    </source>
</reference>
<dbReference type="SFLD" id="SFLDF00288">
    <property type="entry name" value="HemN-like__clustered_with_nucl"/>
    <property type="match status" value="1"/>
</dbReference>
<dbReference type="Proteomes" id="UP000247922">
    <property type="component" value="Unassembled WGS sequence"/>
</dbReference>
<comment type="subcellular location">
    <subcellularLocation>
        <location evidence="3">Cytoplasm</location>
    </subcellularLocation>
</comment>
<dbReference type="OrthoDB" id="9808022at2"/>
<dbReference type="NCBIfam" id="TIGR00539">
    <property type="entry name" value="hemN_rel"/>
    <property type="match status" value="1"/>
</dbReference>
<dbReference type="Pfam" id="PF06969">
    <property type="entry name" value="HemN_C"/>
    <property type="match status" value="1"/>
</dbReference>
<dbReference type="Gene3D" id="3.80.30.20">
    <property type="entry name" value="tm_1862 like domain"/>
    <property type="match status" value="1"/>
</dbReference>
<name>A0A2V3WBZ8_9BACI</name>
<dbReference type="CDD" id="cd01335">
    <property type="entry name" value="Radical_SAM"/>
    <property type="match status" value="1"/>
</dbReference>
<dbReference type="AlphaFoldDB" id="A0A2V3WBZ8"/>
<organism evidence="5 6">
    <name type="scientific">Streptohalobacillus salinus</name>
    <dbReference type="NCBI Taxonomy" id="621096"/>
    <lineage>
        <taxon>Bacteria</taxon>
        <taxon>Bacillati</taxon>
        <taxon>Bacillota</taxon>
        <taxon>Bacilli</taxon>
        <taxon>Bacillales</taxon>
        <taxon>Bacillaceae</taxon>
        <taxon>Streptohalobacillus</taxon>
    </lineage>
</organism>
<evidence type="ECO:0000256" key="3">
    <source>
        <dbReference type="RuleBase" id="RU364116"/>
    </source>
</evidence>
<sequence length="389" mass="45313">MITSAYIHIPFCEKICYYCDFTKFFYEEKMADDYLEALANEMNYYLSDKRQSMRTIYVGGGTPTALNIEQLNRLLEMIDAHFDVDNVEEYTFEANPGDLNEEKIIALKSHGVNRISMGVQVFDDAHLEMLGRLHRVKDVDKNIADLKKHGLTNISIDLMYGLPEQTLEGFKYSLEKALSYDLPHYSSYALQIEPKTIFYQRHMKGKLHKAPEELEAQMFEVLIAEMKKHGKQQYEISNFAKQGFESKHNLTYWDNAHYYGFGAGASGYLPGIRTINLRPFPAYLKEANRSGKPVLHEEIIGKKEAIEEHLFLGLRKRSGVSRETFKKHYGFDYYQLYQQEINDLCDKGWLEEFRDGIRMTEHGQLFGNSVFQQFLLPEDLDLNKVIKDF</sequence>
<evidence type="ECO:0000256" key="2">
    <source>
        <dbReference type="ARBA" id="ARBA00017228"/>
    </source>
</evidence>
<dbReference type="SUPFAM" id="SSF102114">
    <property type="entry name" value="Radical SAM enzymes"/>
    <property type="match status" value="1"/>
</dbReference>
<dbReference type="EMBL" id="QJJR01000004">
    <property type="protein sequence ID" value="PXW91612.1"/>
    <property type="molecule type" value="Genomic_DNA"/>
</dbReference>
<dbReference type="GO" id="GO:0046872">
    <property type="term" value="F:metal ion binding"/>
    <property type="evidence" value="ECO:0007669"/>
    <property type="project" value="UniProtKB-UniRule"/>
</dbReference>
<dbReference type="RefSeq" id="WP_110250915.1">
    <property type="nucleotide sequence ID" value="NZ_QJJR01000004.1"/>
</dbReference>
<proteinExistence type="inferred from homology"/>
<keyword evidence="3" id="KW-0349">Heme</keyword>
<feature type="domain" description="Radical SAM core" evidence="4">
    <location>
        <begin position="1"/>
        <end position="232"/>
    </location>
</feature>
<evidence type="ECO:0000259" key="4">
    <source>
        <dbReference type="PROSITE" id="PS51918"/>
    </source>
</evidence>
<gene>
    <name evidence="5" type="ORF">DES38_10438</name>
</gene>
<dbReference type="GO" id="GO:0005737">
    <property type="term" value="C:cytoplasm"/>
    <property type="evidence" value="ECO:0007669"/>
    <property type="project" value="UniProtKB-SubCell"/>
</dbReference>
<protein>
    <recommendedName>
        <fullName evidence="2 3">Heme chaperone HemW</fullName>
    </recommendedName>
</protein>
<dbReference type="InterPro" id="IPR004559">
    <property type="entry name" value="HemW-like"/>
</dbReference>
<dbReference type="SFLD" id="SFLDS00029">
    <property type="entry name" value="Radical_SAM"/>
    <property type="match status" value="1"/>
</dbReference>
<comment type="caution">
    <text evidence="5">The sequence shown here is derived from an EMBL/GenBank/DDBJ whole genome shotgun (WGS) entry which is preliminary data.</text>
</comment>
<dbReference type="Pfam" id="PF04055">
    <property type="entry name" value="Radical_SAM"/>
    <property type="match status" value="1"/>
</dbReference>
<dbReference type="InterPro" id="IPR023404">
    <property type="entry name" value="rSAM_horseshoe"/>
</dbReference>
<dbReference type="InterPro" id="IPR006638">
    <property type="entry name" value="Elp3/MiaA/NifB-like_rSAM"/>
</dbReference>
<keyword evidence="3" id="KW-0143">Chaperone</keyword>
<dbReference type="GO" id="GO:0004109">
    <property type="term" value="F:coproporphyrinogen oxidase activity"/>
    <property type="evidence" value="ECO:0007669"/>
    <property type="project" value="InterPro"/>
</dbReference>
<dbReference type="InterPro" id="IPR034505">
    <property type="entry name" value="Coproporphyrinogen-III_oxidase"/>
</dbReference>
<dbReference type="InterPro" id="IPR058240">
    <property type="entry name" value="rSAM_sf"/>
</dbReference>
<dbReference type="GO" id="GO:0051539">
    <property type="term" value="F:4 iron, 4 sulfur cluster binding"/>
    <property type="evidence" value="ECO:0007669"/>
    <property type="project" value="UniProtKB-UniRule"/>
</dbReference>
<dbReference type="SFLD" id="SFLDF00562">
    <property type="entry name" value="HemN-like__clustered_with_heat"/>
    <property type="match status" value="1"/>
</dbReference>
<dbReference type="InterPro" id="IPR010723">
    <property type="entry name" value="HemN_C"/>
</dbReference>
<dbReference type="GO" id="GO:0006779">
    <property type="term" value="P:porphyrin-containing compound biosynthetic process"/>
    <property type="evidence" value="ECO:0007669"/>
    <property type="project" value="InterPro"/>
</dbReference>
<dbReference type="PANTHER" id="PTHR13932:SF5">
    <property type="entry name" value="RADICAL S-ADENOSYL METHIONINE DOMAIN-CONTAINING PROTEIN 1, MITOCHONDRIAL"/>
    <property type="match status" value="1"/>
</dbReference>
<dbReference type="PANTHER" id="PTHR13932">
    <property type="entry name" value="COPROPORPHYRINIGEN III OXIDASE"/>
    <property type="match status" value="1"/>
</dbReference>
<evidence type="ECO:0000313" key="6">
    <source>
        <dbReference type="Proteomes" id="UP000247922"/>
    </source>
</evidence>
<dbReference type="SFLD" id="SFLDG01065">
    <property type="entry name" value="anaerobic_coproporphyrinogen-I"/>
    <property type="match status" value="1"/>
</dbReference>
<evidence type="ECO:0000256" key="1">
    <source>
        <dbReference type="ARBA" id="ARBA00006100"/>
    </source>
</evidence>
<comment type="similarity">
    <text evidence="1">Belongs to the anaerobic coproporphyrinogen-III oxidase family. HemW subfamily.</text>
</comment>
<dbReference type="SMART" id="SM00729">
    <property type="entry name" value="Elp3"/>
    <property type="match status" value="1"/>
</dbReference>
<keyword evidence="3" id="KW-0479">Metal-binding</keyword>
<keyword evidence="6" id="KW-1185">Reference proteome</keyword>
<accession>A0A2V3WBZ8</accession>
<dbReference type="PROSITE" id="PS51918">
    <property type="entry name" value="RADICAL_SAM"/>
    <property type="match status" value="1"/>
</dbReference>
<keyword evidence="3" id="KW-0963">Cytoplasm</keyword>
<evidence type="ECO:0000313" key="5">
    <source>
        <dbReference type="EMBL" id="PXW91612.1"/>
    </source>
</evidence>
<keyword evidence="3" id="KW-0408">Iron</keyword>
<dbReference type="SFLD" id="SFLDG01082">
    <property type="entry name" value="B12-binding_domain_containing"/>
    <property type="match status" value="1"/>
</dbReference>
<keyword evidence="3" id="KW-0411">Iron-sulfur</keyword>
<keyword evidence="3" id="KW-0004">4Fe-4S</keyword>
<keyword evidence="3" id="KW-0949">S-adenosyl-L-methionine</keyword>